<organism evidence="2 3">
    <name type="scientific">Blepharisma stoltei</name>
    <dbReference type="NCBI Taxonomy" id="1481888"/>
    <lineage>
        <taxon>Eukaryota</taxon>
        <taxon>Sar</taxon>
        <taxon>Alveolata</taxon>
        <taxon>Ciliophora</taxon>
        <taxon>Postciliodesmatophora</taxon>
        <taxon>Heterotrichea</taxon>
        <taxon>Heterotrichida</taxon>
        <taxon>Blepharismidae</taxon>
        <taxon>Blepharisma</taxon>
    </lineage>
</organism>
<protein>
    <submittedName>
        <fullName evidence="2">Uncharacterized protein</fullName>
    </submittedName>
</protein>
<sequence>MSLDSQIHQAIESHIKVLPNLATRAIQTVNNSNFYEQRRNSQNEISQEFKKTAGKTFILREISPIKIPAERNGKRCQKIGTDRSYIYENTLSTTLPSIDISTETSSPTKHRLRGIKRYPDEIKKISLLEQTNQSLRDELDYMKNYLENKLNVLNIRPKGELKRLMRLQLNPSNEADERPMTKTAISRPKTLSPLNLDVRFIDHNKETLYNIKSANNRPITDGNWVKAMQMSPRNQINRQDERSQPTAENSWRHEPDPNMSLSKIDFGSIKGDVLVKPTYTYCKVCYDSSDFIKLQQYSPRSVSVPKKLIKAQ</sequence>
<reference evidence="2" key="1">
    <citation type="submission" date="2021-09" db="EMBL/GenBank/DDBJ databases">
        <authorList>
            <consortium name="AG Swart"/>
            <person name="Singh M."/>
            <person name="Singh A."/>
            <person name="Seah K."/>
            <person name="Emmerich C."/>
        </authorList>
    </citation>
    <scope>NUCLEOTIDE SEQUENCE</scope>
    <source>
        <strain evidence="2">ATCC30299</strain>
    </source>
</reference>
<gene>
    <name evidence="2" type="ORF">BSTOLATCC_MIC13223</name>
</gene>
<dbReference type="EMBL" id="CAJZBQ010000013">
    <property type="protein sequence ID" value="CAG9315453.1"/>
    <property type="molecule type" value="Genomic_DNA"/>
</dbReference>
<comment type="caution">
    <text evidence="2">The sequence shown here is derived from an EMBL/GenBank/DDBJ whole genome shotgun (WGS) entry which is preliminary data.</text>
</comment>
<accession>A0AAU9IN34</accession>
<dbReference type="Proteomes" id="UP001162131">
    <property type="component" value="Unassembled WGS sequence"/>
</dbReference>
<evidence type="ECO:0000313" key="3">
    <source>
        <dbReference type="Proteomes" id="UP001162131"/>
    </source>
</evidence>
<name>A0AAU9IN34_9CILI</name>
<feature type="region of interest" description="Disordered" evidence="1">
    <location>
        <begin position="232"/>
        <end position="259"/>
    </location>
</feature>
<proteinExistence type="predicted"/>
<evidence type="ECO:0000256" key="1">
    <source>
        <dbReference type="SAM" id="MobiDB-lite"/>
    </source>
</evidence>
<evidence type="ECO:0000313" key="2">
    <source>
        <dbReference type="EMBL" id="CAG9315453.1"/>
    </source>
</evidence>
<dbReference type="AlphaFoldDB" id="A0AAU9IN34"/>
<keyword evidence="3" id="KW-1185">Reference proteome</keyword>